<dbReference type="Gene3D" id="2.60.120.560">
    <property type="entry name" value="Exo-inulinase, domain 1"/>
    <property type="match status" value="1"/>
</dbReference>
<dbReference type="InterPro" id="IPR051473">
    <property type="entry name" value="P2Ox-like"/>
</dbReference>
<keyword evidence="5" id="KW-0560">Oxidoreductase</keyword>
<organism evidence="8 9">
    <name type="scientific">Scytonema hofmannii FACHB-248</name>
    <dbReference type="NCBI Taxonomy" id="1842502"/>
    <lineage>
        <taxon>Bacteria</taxon>
        <taxon>Bacillati</taxon>
        <taxon>Cyanobacteriota</taxon>
        <taxon>Cyanophyceae</taxon>
        <taxon>Nostocales</taxon>
        <taxon>Scytonemataceae</taxon>
        <taxon>Scytonema</taxon>
    </lineage>
</organism>
<evidence type="ECO:0000259" key="6">
    <source>
        <dbReference type="Pfam" id="PF05199"/>
    </source>
</evidence>
<keyword evidence="3" id="KW-0285">Flavoprotein</keyword>
<feature type="domain" description="Glucose-methanol-choline oxidoreductase C-terminal" evidence="6">
    <location>
        <begin position="497"/>
        <end position="615"/>
    </location>
</feature>
<dbReference type="InterPro" id="IPR036188">
    <property type="entry name" value="FAD/NAD-bd_sf"/>
</dbReference>
<evidence type="ECO:0000256" key="2">
    <source>
        <dbReference type="ARBA" id="ARBA00010790"/>
    </source>
</evidence>
<evidence type="ECO:0000256" key="3">
    <source>
        <dbReference type="ARBA" id="ARBA00022630"/>
    </source>
</evidence>
<dbReference type="InterPro" id="IPR007867">
    <property type="entry name" value="GMC_OxRtase_C"/>
</dbReference>
<proteinExistence type="inferred from homology"/>
<keyword evidence="9" id="KW-1185">Reference proteome</keyword>
<sequence>MPLNRLVDSGQQIQPPPDIQRTTFSLDAIARFVCNTWEEILAAQAGGQFDAVVIGSGMYGAYTATKLFEFGRRTANPDQAPRVLVLESGPFLISEHVQSLTRVGDIGSLVQENLVDPGQVRGSSFVPHHRCIGGKSLFWGGWTPRLVDADVEKVDENGDRLWSLDVQEYLFRKSQPDGSVFDGYEFIEREIGAYPVQDFINGSLYDALFKSGKNIIEKQRVPSLKAVLPPPIAVQGESPVSGLFSIDKFSSLPLLLDSIREAKEKPDQSSKLFLVPYAEVIKLETVNGVVTQVVVALVDPSAPKDKSKARVVRLNLKPSAVVIIAGNTINSTRLALNSFPRPRQLAPGGELMGRNLMSHVRGNFVWKVSRNALGIPATDNTLRTAALHVQGSTQTSQGAGQFHFQFYAAPNVNTGAFPGAANNPEEFLYRMVPNLDDVQSILEAQKGLGDRVVIGIRTCGETFGNRTSPIGSNNNVSWMNVNTFGGTGDDVYFENGQPLRIPKAFVNSVETPDDRAVRVAQAQAAFAFIEALANQPPGSATSRDPNAPIQFFSGGEDPSGTTYHESGTLWMGTDYTKSVTDANGRFHHVSNAYCVDQSIFPTVGSANPVPTGLALSRKIARSIIERYTSVEAVRDEQGFENLYKGNFKADGWEIAASGSQNFFDVQNQSVPVLGAGVGNKNVGLGVLWFTRKKFKNFILKLEWKAFDIEANSGIFLRTLEPKALDDNFYHSSTEIQIDDRGYDFPNNIYGSPLHKTGAVYEVFPAQRWAAKVISPRNSSNPGYWNSYEIRVQGNEIEVKLNNQLVSAGTFPELLGFADPSDGKKKRSEGFIGLQCHTEVVQFRNICIKEL</sequence>
<dbReference type="EMBL" id="JACJTA010000160">
    <property type="protein sequence ID" value="MBD2609467.1"/>
    <property type="molecule type" value="Genomic_DNA"/>
</dbReference>
<evidence type="ECO:0000313" key="8">
    <source>
        <dbReference type="EMBL" id="MBD2609467.1"/>
    </source>
</evidence>
<evidence type="ECO:0000256" key="1">
    <source>
        <dbReference type="ARBA" id="ARBA00001974"/>
    </source>
</evidence>
<gene>
    <name evidence="8" type="ORF">H6G81_34500</name>
</gene>
<dbReference type="PANTHER" id="PTHR42784">
    <property type="entry name" value="PYRANOSE 2-OXIDASE"/>
    <property type="match status" value="1"/>
</dbReference>
<feature type="domain" description="3-keto-alpha-glucoside-1,2-lyase/3-keto-2-hydroxy-glucal hydratase" evidence="7">
    <location>
        <begin position="640"/>
        <end position="848"/>
    </location>
</feature>
<evidence type="ECO:0000256" key="5">
    <source>
        <dbReference type="ARBA" id="ARBA00023002"/>
    </source>
</evidence>
<evidence type="ECO:0000259" key="7">
    <source>
        <dbReference type="Pfam" id="PF06439"/>
    </source>
</evidence>
<comment type="caution">
    <text evidence="8">The sequence shown here is derived from an EMBL/GenBank/DDBJ whole genome shotgun (WGS) entry which is preliminary data.</text>
</comment>
<comment type="cofactor">
    <cofactor evidence="1">
        <name>FAD</name>
        <dbReference type="ChEBI" id="CHEBI:57692"/>
    </cofactor>
</comment>
<dbReference type="Gene3D" id="3.50.50.60">
    <property type="entry name" value="FAD/NAD(P)-binding domain"/>
    <property type="match status" value="2"/>
</dbReference>
<dbReference type="InterPro" id="IPR010496">
    <property type="entry name" value="AL/BT2_dom"/>
</dbReference>
<reference evidence="8 9" key="1">
    <citation type="journal article" date="2020" name="ISME J.">
        <title>Comparative genomics reveals insights into cyanobacterial evolution and habitat adaptation.</title>
        <authorList>
            <person name="Chen M.Y."/>
            <person name="Teng W.K."/>
            <person name="Zhao L."/>
            <person name="Hu C.X."/>
            <person name="Zhou Y.K."/>
            <person name="Han B.P."/>
            <person name="Song L.R."/>
            <person name="Shu W.S."/>
        </authorList>
    </citation>
    <scope>NUCLEOTIDE SEQUENCE [LARGE SCALE GENOMIC DNA]</scope>
    <source>
        <strain evidence="8 9">FACHB-248</strain>
    </source>
</reference>
<evidence type="ECO:0000313" key="9">
    <source>
        <dbReference type="Proteomes" id="UP000660380"/>
    </source>
</evidence>
<evidence type="ECO:0000256" key="4">
    <source>
        <dbReference type="ARBA" id="ARBA00022827"/>
    </source>
</evidence>
<dbReference type="PANTHER" id="PTHR42784:SF1">
    <property type="entry name" value="PYRANOSE 2-OXIDASE"/>
    <property type="match status" value="1"/>
</dbReference>
<dbReference type="SUPFAM" id="SSF51905">
    <property type="entry name" value="FAD/NAD(P)-binding domain"/>
    <property type="match status" value="1"/>
</dbReference>
<dbReference type="Pfam" id="PF06439">
    <property type="entry name" value="3keto-disac_hyd"/>
    <property type="match status" value="1"/>
</dbReference>
<accession>A0ABR8H0W7</accession>
<name>A0ABR8H0W7_9CYAN</name>
<dbReference type="Pfam" id="PF05199">
    <property type="entry name" value="GMC_oxred_C"/>
    <property type="match status" value="1"/>
</dbReference>
<dbReference type="RefSeq" id="WP_029637899.1">
    <property type="nucleotide sequence ID" value="NZ_JACJTA010000160.1"/>
</dbReference>
<comment type="similarity">
    <text evidence="2">Belongs to the GMC oxidoreductase family.</text>
</comment>
<protein>
    <submittedName>
        <fullName evidence="8">DUF1080 domain-containing protein</fullName>
    </submittedName>
</protein>
<dbReference type="Proteomes" id="UP000660380">
    <property type="component" value="Unassembled WGS sequence"/>
</dbReference>
<keyword evidence="4" id="KW-0274">FAD</keyword>